<keyword evidence="10" id="KW-0574">Periplasm</keyword>
<dbReference type="EMBL" id="CP080544">
    <property type="protein sequence ID" value="QYR52214.1"/>
    <property type="molecule type" value="Genomic_DNA"/>
</dbReference>
<feature type="domain" description="PDZ" evidence="15">
    <location>
        <begin position="266"/>
        <end position="357"/>
    </location>
</feature>
<evidence type="ECO:0000256" key="7">
    <source>
        <dbReference type="ARBA" id="ARBA00022670"/>
    </source>
</evidence>
<accession>A0ABX8WLF2</accession>
<dbReference type="PROSITE" id="PS50106">
    <property type="entry name" value="PDZ"/>
    <property type="match status" value="1"/>
</dbReference>
<evidence type="ECO:0000256" key="3">
    <source>
        <dbReference type="ARBA" id="ARBA00004418"/>
    </source>
</evidence>
<evidence type="ECO:0000256" key="12">
    <source>
        <dbReference type="ARBA" id="ARBA00022825"/>
    </source>
</evidence>
<dbReference type="NCBIfam" id="TIGR02037">
    <property type="entry name" value="degP_htrA_DO"/>
    <property type="match status" value="1"/>
</dbReference>
<comment type="similarity">
    <text evidence="4">Belongs to the peptidase S1C family.</text>
</comment>
<dbReference type="SMART" id="SM00228">
    <property type="entry name" value="PDZ"/>
    <property type="match status" value="2"/>
</dbReference>
<evidence type="ECO:0000259" key="15">
    <source>
        <dbReference type="PROSITE" id="PS50106"/>
    </source>
</evidence>
<dbReference type="Pfam" id="PF17820">
    <property type="entry name" value="PDZ_6"/>
    <property type="match status" value="1"/>
</dbReference>
<keyword evidence="9" id="KW-0677">Repeat</keyword>
<dbReference type="EC" id="3.4.21.107" evidence="5"/>
<dbReference type="PRINTS" id="PR00834">
    <property type="entry name" value="PROTEASES2C"/>
</dbReference>
<dbReference type="InterPro" id="IPR001478">
    <property type="entry name" value="PDZ"/>
</dbReference>
<organism evidence="16 17">
    <name type="scientific">Lysobacter soyae</name>
    <dbReference type="NCBI Taxonomy" id="2764185"/>
    <lineage>
        <taxon>Bacteria</taxon>
        <taxon>Pseudomonadati</taxon>
        <taxon>Pseudomonadota</taxon>
        <taxon>Gammaproteobacteria</taxon>
        <taxon>Lysobacterales</taxon>
        <taxon>Lysobacteraceae</taxon>
        <taxon>Lysobacter</taxon>
    </lineage>
</organism>
<dbReference type="SUPFAM" id="SSF50494">
    <property type="entry name" value="Trypsin-like serine proteases"/>
    <property type="match status" value="1"/>
</dbReference>
<name>A0ABX8WLF2_9GAMM</name>
<comment type="function">
    <text evidence="2">Might be efficient in the degradation of transiently denatured and unfolded proteins which accumulate in the periplasm following stress conditions.</text>
</comment>
<protein>
    <recommendedName>
        <fullName evidence="6">Probable periplasmic serine endoprotease DegP-like</fullName>
        <ecNumber evidence="5">3.4.21.107</ecNumber>
    </recommendedName>
    <alternativeName>
        <fullName evidence="14">Protease Do</fullName>
    </alternativeName>
</protein>
<gene>
    <name evidence="16" type="ORF">H8L67_06220</name>
</gene>
<comment type="subcellular location">
    <subcellularLocation>
        <location evidence="3">Periplasm</location>
    </subcellularLocation>
</comment>
<evidence type="ECO:0000256" key="10">
    <source>
        <dbReference type="ARBA" id="ARBA00022764"/>
    </source>
</evidence>
<dbReference type="PANTHER" id="PTHR22939:SF130">
    <property type="entry name" value="PERIPLASMIC SERINE ENDOPROTEASE DEGP-LIKE-RELATED"/>
    <property type="match status" value="1"/>
</dbReference>
<dbReference type="InterPro" id="IPR009003">
    <property type="entry name" value="Peptidase_S1_PA"/>
</dbReference>
<keyword evidence="12" id="KW-0720">Serine protease</keyword>
<dbReference type="InterPro" id="IPR041489">
    <property type="entry name" value="PDZ_6"/>
</dbReference>
<dbReference type="SUPFAM" id="SSF50156">
    <property type="entry name" value="PDZ domain-like"/>
    <property type="match status" value="2"/>
</dbReference>
<evidence type="ECO:0000256" key="4">
    <source>
        <dbReference type="ARBA" id="ARBA00010541"/>
    </source>
</evidence>
<dbReference type="InterPro" id="IPR001940">
    <property type="entry name" value="Peptidase_S1C"/>
</dbReference>
<dbReference type="Pfam" id="PF13180">
    <property type="entry name" value="PDZ_2"/>
    <property type="match status" value="1"/>
</dbReference>
<evidence type="ECO:0000256" key="2">
    <source>
        <dbReference type="ARBA" id="ARBA00002610"/>
    </source>
</evidence>
<dbReference type="PANTHER" id="PTHR22939">
    <property type="entry name" value="SERINE PROTEASE FAMILY S1C HTRA-RELATED"/>
    <property type="match status" value="1"/>
</dbReference>
<sequence length="488" mass="50417">MSIRKHVLAVAVVSAMLGASPMFFEQARAQQPTQNLVSGLPDFTRLVEQVGPAVVNIEATIKPKASPQGMGDIPEEFRRFFGPGMMPFPGMPQQRSGTAIGTGFVISSNGDVLTNHHVVEGATQVRVKFSDGRVLNAKVVGSDAQSDVALLKVEGTNLPTIPLGESSQVKPGQWAFAMGSPFGLDHSVTAGIVSAVGRTDRGTGQSYVPFIQTDVAINRGNSGGPLMNARGEVIGINSQIFSNSGGYQGVSFAIPIDTAMAAVKQLKTTGKVQRGKLGLRLQEVGPDSARALGLPDTRGALVADVEPGGASAKAGVQSMDVVRSIDGTAINGAGDLAPIVGSKQPGTVVQLSIWRNGKNVQLPVKLDALTEVAETGSRFDRDAAPNKPAIAPKEARLGLELAALDADDRKQLGLKAGEGVGVLSARGPAGEAGMRRGDIILAVGRTAVGTPQALQAAVAAAGKDAPIMLRVSRGGNPAFVTIQPENLQ</sequence>
<dbReference type="RefSeq" id="WP_220379001.1">
    <property type="nucleotide sequence ID" value="NZ_CP080544.1"/>
</dbReference>
<dbReference type="InterPro" id="IPR011782">
    <property type="entry name" value="Pept_S1C_Do"/>
</dbReference>
<evidence type="ECO:0000313" key="16">
    <source>
        <dbReference type="EMBL" id="QYR52214.1"/>
    </source>
</evidence>
<keyword evidence="7" id="KW-0645">Protease</keyword>
<evidence type="ECO:0000313" key="17">
    <source>
        <dbReference type="Proteomes" id="UP000824755"/>
    </source>
</evidence>
<evidence type="ECO:0000256" key="9">
    <source>
        <dbReference type="ARBA" id="ARBA00022737"/>
    </source>
</evidence>
<keyword evidence="13" id="KW-0346">Stress response</keyword>
<evidence type="ECO:0000256" key="5">
    <source>
        <dbReference type="ARBA" id="ARBA00013035"/>
    </source>
</evidence>
<evidence type="ECO:0000256" key="13">
    <source>
        <dbReference type="ARBA" id="ARBA00023016"/>
    </source>
</evidence>
<evidence type="ECO:0000256" key="1">
    <source>
        <dbReference type="ARBA" id="ARBA00001772"/>
    </source>
</evidence>
<dbReference type="Gene3D" id="2.40.10.120">
    <property type="match status" value="1"/>
</dbReference>
<reference evidence="16 17" key="1">
    <citation type="submission" date="2021-08" db="EMBL/GenBank/DDBJ databases">
        <title>Lysobacter sp. strain CJ11 Genome sequencing and assembly.</title>
        <authorList>
            <person name="Kim I."/>
        </authorList>
    </citation>
    <scope>NUCLEOTIDE SEQUENCE [LARGE SCALE GENOMIC DNA]</scope>
    <source>
        <strain evidence="16 17">CJ11</strain>
    </source>
</reference>
<dbReference type="Pfam" id="PF13365">
    <property type="entry name" value="Trypsin_2"/>
    <property type="match status" value="1"/>
</dbReference>
<keyword evidence="17" id="KW-1185">Reference proteome</keyword>
<comment type="catalytic activity">
    <reaction evidence="1">
        <text>Acts on substrates that are at least partially unfolded. The cleavage site P1 residue is normally between a pair of hydrophobic residues, such as Val-|-Val.</text>
        <dbReference type="EC" id="3.4.21.107"/>
    </reaction>
</comment>
<dbReference type="Proteomes" id="UP000824755">
    <property type="component" value="Chromosome"/>
</dbReference>
<evidence type="ECO:0000256" key="11">
    <source>
        <dbReference type="ARBA" id="ARBA00022801"/>
    </source>
</evidence>
<keyword evidence="11" id="KW-0378">Hydrolase</keyword>
<evidence type="ECO:0000256" key="14">
    <source>
        <dbReference type="ARBA" id="ARBA00032850"/>
    </source>
</evidence>
<evidence type="ECO:0000256" key="8">
    <source>
        <dbReference type="ARBA" id="ARBA00022729"/>
    </source>
</evidence>
<keyword evidence="8" id="KW-0732">Signal</keyword>
<evidence type="ECO:0000256" key="6">
    <source>
        <dbReference type="ARBA" id="ARBA00013958"/>
    </source>
</evidence>
<dbReference type="Gene3D" id="2.30.42.10">
    <property type="match status" value="2"/>
</dbReference>
<dbReference type="InterPro" id="IPR036034">
    <property type="entry name" value="PDZ_sf"/>
</dbReference>
<proteinExistence type="inferred from homology"/>